<keyword evidence="6 7" id="KW-0472">Membrane</keyword>
<dbReference type="GO" id="GO:0016020">
    <property type="term" value="C:membrane"/>
    <property type="evidence" value="ECO:0007669"/>
    <property type="project" value="UniProtKB-SubCell"/>
</dbReference>
<dbReference type="SUPFAM" id="SSF144091">
    <property type="entry name" value="Rhomboid-like"/>
    <property type="match status" value="1"/>
</dbReference>
<keyword evidence="10" id="KW-1185">Reference proteome</keyword>
<evidence type="ECO:0000256" key="5">
    <source>
        <dbReference type="ARBA" id="ARBA00022989"/>
    </source>
</evidence>
<reference evidence="9" key="2">
    <citation type="submission" date="2023-02" db="EMBL/GenBank/DDBJ databases">
        <authorList>
            <consortium name="DOE Joint Genome Institute"/>
            <person name="Mondo S.J."/>
            <person name="Chang Y."/>
            <person name="Wang Y."/>
            <person name="Ahrendt S."/>
            <person name="Andreopoulos W."/>
            <person name="Barry K."/>
            <person name="Beard J."/>
            <person name="Benny G.L."/>
            <person name="Blankenship S."/>
            <person name="Bonito G."/>
            <person name="Cuomo C."/>
            <person name="Desiro A."/>
            <person name="Gervers K.A."/>
            <person name="Hundley H."/>
            <person name="Kuo A."/>
            <person name="LaButti K."/>
            <person name="Lang B.F."/>
            <person name="Lipzen A."/>
            <person name="O'Donnell K."/>
            <person name="Pangilinan J."/>
            <person name="Reynolds N."/>
            <person name="Sandor L."/>
            <person name="Smith M.W."/>
            <person name="Tsang A."/>
            <person name="Grigoriev I.V."/>
            <person name="Stajich J.E."/>
            <person name="Spatafora J.W."/>
        </authorList>
    </citation>
    <scope>NUCLEOTIDE SEQUENCE</scope>
    <source>
        <strain evidence="9">RSA 2281</strain>
    </source>
</reference>
<evidence type="ECO:0000256" key="7">
    <source>
        <dbReference type="SAM" id="Phobius"/>
    </source>
</evidence>
<evidence type="ECO:0000256" key="6">
    <source>
        <dbReference type="ARBA" id="ARBA00023136"/>
    </source>
</evidence>
<dbReference type="Proteomes" id="UP001209540">
    <property type="component" value="Unassembled WGS sequence"/>
</dbReference>
<dbReference type="PANTHER" id="PTHR43731">
    <property type="entry name" value="RHOMBOID PROTEASE"/>
    <property type="match status" value="1"/>
</dbReference>
<evidence type="ECO:0000313" key="9">
    <source>
        <dbReference type="EMBL" id="KAI9248543.1"/>
    </source>
</evidence>
<evidence type="ECO:0000259" key="8">
    <source>
        <dbReference type="Pfam" id="PF01694"/>
    </source>
</evidence>
<feature type="transmembrane region" description="Helical" evidence="7">
    <location>
        <begin position="207"/>
        <end position="224"/>
    </location>
</feature>
<feature type="transmembrane region" description="Helical" evidence="7">
    <location>
        <begin position="245"/>
        <end position="264"/>
    </location>
</feature>
<dbReference type="Gene3D" id="1.20.1540.10">
    <property type="entry name" value="Rhomboid-like"/>
    <property type="match status" value="1"/>
</dbReference>
<gene>
    <name evidence="9" type="ORF">BDA99DRAFT_229095</name>
</gene>
<organism evidence="9 10">
    <name type="scientific">Phascolomyces articulosus</name>
    <dbReference type="NCBI Taxonomy" id="60185"/>
    <lineage>
        <taxon>Eukaryota</taxon>
        <taxon>Fungi</taxon>
        <taxon>Fungi incertae sedis</taxon>
        <taxon>Mucoromycota</taxon>
        <taxon>Mucoromycotina</taxon>
        <taxon>Mucoromycetes</taxon>
        <taxon>Mucorales</taxon>
        <taxon>Lichtheimiaceae</taxon>
        <taxon>Phascolomyces</taxon>
    </lineage>
</organism>
<comment type="subcellular location">
    <subcellularLocation>
        <location evidence="1">Membrane</location>
        <topology evidence="1">Multi-pass membrane protein</topology>
    </subcellularLocation>
</comment>
<dbReference type="InterPro" id="IPR022764">
    <property type="entry name" value="Peptidase_S54_rhomboid_dom"/>
</dbReference>
<evidence type="ECO:0000256" key="3">
    <source>
        <dbReference type="ARBA" id="ARBA00022692"/>
    </source>
</evidence>
<accession>A0AAD5P8P3</accession>
<dbReference type="PANTHER" id="PTHR43731:SF14">
    <property type="entry name" value="PRESENILIN-ASSOCIATED RHOMBOID-LIKE PROTEIN, MITOCHONDRIAL"/>
    <property type="match status" value="1"/>
</dbReference>
<sequence>MFRIISQRALTQRQPIEQIHCKALKFDGFIANAAYLQQQQPLSNTFRLGQQNSYRFFTTTTTTTTTTITNSRNSLWRVFIRPHYYENTPKLSQALKQQQNPFRQLGRRINNTNPNTILWGVIGVNLSVYCFWQYAINCYRQFGDSSWLNFMAANFMNTREAIQHGHYHTLLTSAFSHKDMGHLGINMLVLYSMGQAAMEAIGASRFLLLYAGAGIMGNLCTQAYQKYVRPMLVKKRFFSAGQERFGALGASGAVMGITSFYACAFPRATFLLFFIIPMPAIGVVAGLAAYDIYQAYTLKVKIE</sequence>
<comment type="similarity">
    <text evidence="2">Belongs to the peptidase S54 family.</text>
</comment>
<dbReference type="Pfam" id="PF01694">
    <property type="entry name" value="Rhomboid"/>
    <property type="match status" value="1"/>
</dbReference>
<dbReference type="InterPro" id="IPR050925">
    <property type="entry name" value="Rhomboid_protease_S54"/>
</dbReference>
<evidence type="ECO:0000256" key="4">
    <source>
        <dbReference type="ARBA" id="ARBA00022801"/>
    </source>
</evidence>
<keyword evidence="3 7" id="KW-0812">Transmembrane</keyword>
<dbReference type="GO" id="GO:0004252">
    <property type="term" value="F:serine-type endopeptidase activity"/>
    <property type="evidence" value="ECO:0007669"/>
    <property type="project" value="InterPro"/>
</dbReference>
<feature type="transmembrane region" description="Helical" evidence="7">
    <location>
        <begin position="270"/>
        <end position="293"/>
    </location>
</feature>
<proteinExistence type="inferred from homology"/>
<dbReference type="AlphaFoldDB" id="A0AAD5P8P3"/>
<reference evidence="9" key="1">
    <citation type="journal article" date="2022" name="IScience">
        <title>Evolution of zygomycete secretomes and the origins of terrestrial fungal ecologies.</title>
        <authorList>
            <person name="Chang Y."/>
            <person name="Wang Y."/>
            <person name="Mondo S."/>
            <person name="Ahrendt S."/>
            <person name="Andreopoulos W."/>
            <person name="Barry K."/>
            <person name="Beard J."/>
            <person name="Benny G.L."/>
            <person name="Blankenship S."/>
            <person name="Bonito G."/>
            <person name="Cuomo C."/>
            <person name="Desiro A."/>
            <person name="Gervers K.A."/>
            <person name="Hundley H."/>
            <person name="Kuo A."/>
            <person name="LaButti K."/>
            <person name="Lang B.F."/>
            <person name="Lipzen A."/>
            <person name="O'Donnell K."/>
            <person name="Pangilinan J."/>
            <person name="Reynolds N."/>
            <person name="Sandor L."/>
            <person name="Smith M.E."/>
            <person name="Tsang A."/>
            <person name="Grigoriev I.V."/>
            <person name="Stajich J.E."/>
            <person name="Spatafora J.W."/>
        </authorList>
    </citation>
    <scope>NUCLEOTIDE SEQUENCE</scope>
    <source>
        <strain evidence="9">RSA 2281</strain>
    </source>
</reference>
<protein>
    <recommendedName>
        <fullName evidence="8">Peptidase S54 rhomboid domain-containing protein</fullName>
    </recommendedName>
</protein>
<dbReference type="EMBL" id="JAIXMP010000038">
    <property type="protein sequence ID" value="KAI9248543.1"/>
    <property type="molecule type" value="Genomic_DNA"/>
</dbReference>
<evidence type="ECO:0000313" key="10">
    <source>
        <dbReference type="Proteomes" id="UP001209540"/>
    </source>
</evidence>
<keyword evidence="5 7" id="KW-1133">Transmembrane helix</keyword>
<feature type="domain" description="Peptidase S54 rhomboid" evidence="8">
    <location>
        <begin position="165"/>
        <end position="289"/>
    </location>
</feature>
<evidence type="ECO:0000256" key="2">
    <source>
        <dbReference type="ARBA" id="ARBA00009045"/>
    </source>
</evidence>
<name>A0AAD5P8P3_9FUNG</name>
<dbReference type="InterPro" id="IPR035952">
    <property type="entry name" value="Rhomboid-like_sf"/>
</dbReference>
<feature type="transmembrane region" description="Helical" evidence="7">
    <location>
        <begin position="117"/>
        <end position="136"/>
    </location>
</feature>
<evidence type="ECO:0000256" key="1">
    <source>
        <dbReference type="ARBA" id="ARBA00004141"/>
    </source>
</evidence>
<keyword evidence="4" id="KW-0378">Hydrolase</keyword>
<comment type="caution">
    <text evidence="9">The sequence shown here is derived from an EMBL/GenBank/DDBJ whole genome shotgun (WGS) entry which is preliminary data.</text>
</comment>